<reference evidence="2 3" key="1">
    <citation type="journal article" date="2021" name="Hortic Res">
        <title>The domestication of Cucurbita argyrosperma as revealed by the genome of its wild relative.</title>
        <authorList>
            <person name="Barrera-Redondo J."/>
            <person name="Sanchez-de la Vega G."/>
            <person name="Aguirre-Liguori J.A."/>
            <person name="Castellanos-Morales G."/>
            <person name="Gutierrez-Guerrero Y.T."/>
            <person name="Aguirre-Dugua X."/>
            <person name="Aguirre-Planter E."/>
            <person name="Tenaillon M.I."/>
            <person name="Lira-Saade R."/>
            <person name="Eguiarte L.E."/>
        </authorList>
    </citation>
    <scope>NUCLEOTIDE SEQUENCE [LARGE SCALE GENOMIC DNA]</scope>
    <source>
        <strain evidence="2">JBR-2021</strain>
    </source>
</reference>
<dbReference type="Proteomes" id="UP000685013">
    <property type="component" value="Chromosome 1"/>
</dbReference>
<feature type="non-terminal residue" evidence="2">
    <location>
        <position position="1"/>
    </location>
</feature>
<keyword evidence="1" id="KW-0472">Membrane</keyword>
<sequence length="101" mass="11495">MEYLLKNACLSSEASKCAYLLYAITAMSAGYPFLLLYDTICLHQPQTDSCRFETYMVPALYSSPGKGMSFCVSSILLLLDSFYESEQEFKPKLLQRARYSE</sequence>
<dbReference type="AlphaFoldDB" id="A0AAV6P6Y7"/>
<keyword evidence="1" id="KW-1133">Transmembrane helix</keyword>
<name>A0AAV6P6Y7_9ROSI</name>
<gene>
    <name evidence="2" type="ORF">SDJN03_00806</name>
</gene>
<keyword evidence="1" id="KW-0812">Transmembrane</keyword>
<organism evidence="2 3">
    <name type="scientific">Cucurbita argyrosperma subsp. sororia</name>
    <dbReference type="NCBI Taxonomy" id="37648"/>
    <lineage>
        <taxon>Eukaryota</taxon>
        <taxon>Viridiplantae</taxon>
        <taxon>Streptophyta</taxon>
        <taxon>Embryophyta</taxon>
        <taxon>Tracheophyta</taxon>
        <taxon>Spermatophyta</taxon>
        <taxon>Magnoliopsida</taxon>
        <taxon>eudicotyledons</taxon>
        <taxon>Gunneridae</taxon>
        <taxon>Pentapetalae</taxon>
        <taxon>rosids</taxon>
        <taxon>fabids</taxon>
        <taxon>Cucurbitales</taxon>
        <taxon>Cucurbitaceae</taxon>
        <taxon>Cucurbiteae</taxon>
        <taxon>Cucurbita</taxon>
    </lineage>
</organism>
<evidence type="ECO:0000256" key="1">
    <source>
        <dbReference type="SAM" id="Phobius"/>
    </source>
</evidence>
<protein>
    <submittedName>
        <fullName evidence="2">Uncharacterized protein</fullName>
    </submittedName>
</protein>
<accession>A0AAV6P6Y7</accession>
<evidence type="ECO:0000313" key="2">
    <source>
        <dbReference type="EMBL" id="KAG6607464.1"/>
    </source>
</evidence>
<feature type="transmembrane region" description="Helical" evidence="1">
    <location>
        <begin position="20"/>
        <end position="37"/>
    </location>
</feature>
<evidence type="ECO:0000313" key="3">
    <source>
        <dbReference type="Proteomes" id="UP000685013"/>
    </source>
</evidence>
<proteinExistence type="predicted"/>
<keyword evidence="3" id="KW-1185">Reference proteome</keyword>
<dbReference type="EMBL" id="JAGKQH010000001">
    <property type="protein sequence ID" value="KAG6607464.1"/>
    <property type="molecule type" value="Genomic_DNA"/>
</dbReference>
<comment type="caution">
    <text evidence="2">The sequence shown here is derived from an EMBL/GenBank/DDBJ whole genome shotgun (WGS) entry which is preliminary data.</text>
</comment>